<proteinExistence type="inferred from homology"/>
<evidence type="ECO:0000313" key="4">
    <source>
        <dbReference type="EMBL" id="NMA44289.1"/>
    </source>
</evidence>
<evidence type="ECO:0000256" key="1">
    <source>
        <dbReference type="ARBA" id="ARBA00010531"/>
    </source>
</evidence>
<dbReference type="Proteomes" id="UP000526302">
    <property type="component" value="Unassembled WGS sequence"/>
</dbReference>
<evidence type="ECO:0000256" key="2">
    <source>
        <dbReference type="ARBA" id="ARBA00022980"/>
    </source>
</evidence>
<dbReference type="SUPFAM" id="SSF56808">
    <property type="entry name" value="Ribosomal protein L1"/>
    <property type="match status" value="1"/>
</dbReference>
<keyword evidence="3" id="KW-0687">Ribonucleoprotein</keyword>
<comment type="similarity">
    <text evidence="1">Belongs to the universal ribosomal protein uL1 family.</text>
</comment>
<dbReference type="GO" id="GO:0015934">
    <property type="term" value="C:large ribosomal subunit"/>
    <property type="evidence" value="ECO:0007669"/>
    <property type="project" value="InterPro"/>
</dbReference>
<comment type="caution">
    <text evidence="4">The sequence shown here is derived from an EMBL/GenBank/DDBJ whole genome shotgun (WGS) entry which is preliminary data.</text>
</comment>
<dbReference type="Pfam" id="PF00687">
    <property type="entry name" value="Ribosomal_L1"/>
    <property type="match status" value="1"/>
</dbReference>
<reference evidence="4 5" key="1">
    <citation type="journal article" date="2020" name="Biotechnol. Biofuels">
        <title>New insights from the biogas microbiome by comprehensive genome-resolved metagenomics of nearly 1600 species originating from multiple anaerobic digesters.</title>
        <authorList>
            <person name="Campanaro S."/>
            <person name="Treu L."/>
            <person name="Rodriguez-R L.M."/>
            <person name="Kovalovszki A."/>
            <person name="Ziels R.M."/>
            <person name="Maus I."/>
            <person name="Zhu X."/>
            <person name="Kougias P.G."/>
            <person name="Basile A."/>
            <person name="Luo G."/>
            <person name="Schluter A."/>
            <person name="Konstantinidis K.T."/>
            <person name="Angelidaki I."/>
        </authorList>
    </citation>
    <scope>NUCLEOTIDE SEQUENCE [LARGE SCALE GENOMIC DNA]</scope>
    <source>
        <strain evidence="4">AS22ysBPME_79</strain>
    </source>
</reference>
<dbReference type="InterPro" id="IPR023674">
    <property type="entry name" value="Ribosomal_uL1-like"/>
</dbReference>
<dbReference type="InterPro" id="IPR002143">
    <property type="entry name" value="Ribosomal_uL1"/>
</dbReference>
<dbReference type="Gene3D" id="3.40.50.790">
    <property type="match status" value="1"/>
</dbReference>
<dbReference type="AlphaFoldDB" id="A0A7K4BYY6"/>
<evidence type="ECO:0008006" key="6">
    <source>
        <dbReference type="Google" id="ProtNLM"/>
    </source>
</evidence>
<dbReference type="GO" id="GO:0003723">
    <property type="term" value="F:RNA binding"/>
    <property type="evidence" value="ECO:0007669"/>
    <property type="project" value="InterPro"/>
</dbReference>
<evidence type="ECO:0000313" key="5">
    <source>
        <dbReference type="Proteomes" id="UP000526302"/>
    </source>
</evidence>
<dbReference type="PIRSF" id="PIRSF002155">
    <property type="entry name" value="Ribosomal_L1"/>
    <property type="match status" value="1"/>
</dbReference>
<gene>
    <name evidence="4" type="ORF">GX950_00545</name>
</gene>
<dbReference type="Gene3D" id="3.30.190.20">
    <property type="match status" value="1"/>
</dbReference>
<dbReference type="EMBL" id="JAAZKV010000004">
    <property type="protein sequence ID" value="NMA44289.1"/>
    <property type="molecule type" value="Genomic_DNA"/>
</dbReference>
<dbReference type="InterPro" id="IPR028364">
    <property type="entry name" value="Ribosomal_uL1/biogenesis"/>
</dbReference>
<dbReference type="CDD" id="cd00403">
    <property type="entry name" value="Ribosomal_L1"/>
    <property type="match status" value="1"/>
</dbReference>
<accession>A0A7K4BYY6</accession>
<protein>
    <recommendedName>
        <fullName evidence="6">50S ribosomal protein L1</fullName>
    </recommendedName>
</protein>
<dbReference type="PANTHER" id="PTHR36427:SF3">
    <property type="entry name" value="LARGE RIBOSOMAL SUBUNIT PROTEIN UL1M"/>
    <property type="match status" value="1"/>
</dbReference>
<dbReference type="GO" id="GO:0006412">
    <property type="term" value="P:translation"/>
    <property type="evidence" value="ECO:0007669"/>
    <property type="project" value="InterPro"/>
</dbReference>
<sequence>MKKQDAIDAVKKVREISPKRKFTQSVELMVNFTGLDMKKPQNQVFVKVDLPFSTGKGSGKILVFAKSDEFVNGLKDKVNKIIEEKDLEAISKDKMKVAEIMTYDGIFAEGPVMLSVARFLGQQLAPKGKMPKPIINLLSFDEVLARAKTQITVTNKKGKFMPVVQAVVGKETMKDEEIAANILAVYDVVMNSLPQKKQNVKNAYVKLSMGPTVKVGDQ</sequence>
<organism evidence="4 5">
    <name type="scientific">Candidatus Iainarchaeum sp</name>
    <dbReference type="NCBI Taxonomy" id="3101447"/>
    <lineage>
        <taxon>Archaea</taxon>
        <taxon>Candidatus Iainarchaeota</taxon>
        <taxon>Candidatus Iainarchaeia</taxon>
        <taxon>Candidatus Iainarchaeales</taxon>
        <taxon>Candidatus Iainarchaeaceae</taxon>
        <taxon>Candidatus Iainarchaeum</taxon>
    </lineage>
</organism>
<dbReference type="GO" id="GO:0003735">
    <property type="term" value="F:structural constituent of ribosome"/>
    <property type="evidence" value="ECO:0007669"/>
    <property type="project" value="InterPro"/>
</dbReference>
<evidence type="ECO:0000256" key="3">
    <source>
        <dbReference type="ARBA" id="ARBA00023274"/>
    </source>
</evidence>
<dbReference type="PANTHER" id="PTHR36427">
    <property type="entry name" value="54S RIBOSOMAL PROTEIN L1, MITOCHONDRIAL"/>
    <property type="match status" value="1"/>
</dbReference>
<keyword evidence="2" id="KW-0689">Ribosomal protein</keyword>
<dbReference type="InterPro" id="IPR016095">
    <property type="entry name" value="Ribosomal_uL1_3-a/b-sand"/>
</dbReference>
<name>A0A7K4BYY6_9ARCH</name>